<keyword evidence="3" id="KW-0963">Cytoplasm</keyword>
<dbReference type="SMART" id="SM00249">
    <property type="entry name" value="PHD"/>
    <property type="match status" value="3"/>
</dbReference>
<dbReference type="GO" id="GO:0008270">
    <property type="term" value="F:zinc ion binding"/>
    <property type="evidence" value="ECO:0007669"/>
    <property type="project" value="UniProtKB-KW"/>
</dbReference>
<evidence type="ECO:0000256" key="3">
    <source>
        <dbReference type="ARBA" id="ARBA00022490"/>
    </source>
</evidence>
<reference evidence="9 10" key="1">
    <citation type="journal article" date="2018" name="Proc. Natl. Acad. Sci. U.S.A.">
        <title>Draft genome sequence of Camellia sinensis var. sinensis provides insights into the evolution of the tea genome and tea quality.</title>
        <authorList>
            <person name="Wei C."/>
            <person name="Yang H."/>
            <person name="Wang S."/>
            <person name="Zhao J."/>
            <person name="Liu C."/>
            <person name="Gao L."/>
            <person name="Xia E."/>
            <person name="Lu Y."/>
            <person name="Tai Y."/>
            <person name="She G."/>
            <person name="Sun J."/>
            <person name="Cao H."/>
            <person name="Tong W."/>
            <person name="Gao Q."/>
            <person name="Li Y."/>
            <person name="Deng W."/>
            <person name="Jiang X."/>
            <person name="Wang W."/>
            <person name="Chen Q."/>
            <person name="Zhang S."/>
            <person name="Li H."/>
            <person name="Wu J."/>
            <person name="Wang P."/>
            <person name="Li P."/>
            <person name="Shi C."/>
            <person name="Zheng F."/>
            <person name="Jian J."/>
            <person name="Huang B."/>
            <person name="Shan D."/>
            <person name="Shi M."/>
            <person name="Fang C."/>
            <person name="Yue Y."/>
            <person name="Li F."/>
            <person name="Li D."/>
            <person name="Wei S."/>
            <person name="Han B."/>
            <person name="Jiang C."/>
            <person name="Yin Y."/>
            <person name="Xia T."/>
            <person name="Zhang Z."/>
            <person name="Bennetzen J.L."/>
            <person name="Zhao S."/>
            <person name="Wan X."/>
        </authorList>
    </citation>
    <scope>NUCLEOTIDE SEQUENCE [LARGE SCALE GENOMIC DNA]</scope>
    <source>
        <strain evidence="10">cv. Shuchazao</strain>
        <tissue evidence="9">Leaf</tissue>
    </source>
</reference>
<dbReference type="PANTHER" id="PTHR46235">
    <property type="entry name" value="PHD FINGER-CONTAINING PROTEIN DDB_G0268158"/>
    <property type="match status" value="1"/>
</dbReference>
<dbReference type="InterPro" id="IPR013083">
    <property type="entry name" value="Znf_RING/FYVE/PHD"/>
</dbReference>
<dbReference type="STRING" id="542762.A0A4V3WME7"/>
<accession>A0A4V3WME7</accession>
<dbReference type="InterPro" id="IPR001965">
    <property type="entry name" value="Znf_PHD"/>
</dbReference>
<dbReference type="SUPFAM" id="SSF81296">
    <property type="entry name" value="E set domains"/>
    <property type="match status" value="1"/>
</dbReference>
<feature type="domain" description="Zinc finger PHD-type" evidence="8">
    <location>
        <begin position="496"/>
        <end position="562"/>
    </location>
</feature>
<keyword evidence="5" id="KW-0863">Zinc-finger</keyword>
<protein>
    <recommendedName>
        <fullName evidence="8">Zinc finger PHD-type domain-containing protein</fullName>
    </recommendedName>
</protein>
<dbReference type="FunFam" id="2.70.50.30:FF:000002">
    <property type="entry name" value="Rho GDP-dissociation inhibitor 1"/>
    <property type="match status" value="1"/>
</dbReference>
<dbReference type="PANTHER" id="PTHR46235:SF3">
    <property type="entry name" value="PHD FINGER-CONTAINING PROTEIN DDB_G0268158"/>
    <property type="match status" value="1"/>
</dbReference>
<dbReference type="Gene3D" id="3.30.40.10">
    <property type="entry name" value="Zinc/RING finger domain, C3HC4 (zinc finger)"/>
    <property type="match status" value="2"/>
</dbReference>
<evidence type="ECO:0000259" key="8">
    <source>
        <dbReference type="SMART" id="SM00249"/>
    </source>
</evidence>
<gene>
    <name evidence="9" type="ORF">TEA_012750</name>
</gene>
<name>A0A4V3WME7_CAMSN</name>
<dbReference type="InterPro" id="IPR000406">
    <property type="entry name" value="Rho_GDI"/>
</dbReference>
<dbReference type="Proteomes" id="UP000306102">
    <property type="component" value="Unassembled WGS sequence"/>
</dbReference>
<comment type="caution">
    <text evidence="9">The sequence shown here is derived from an EMBL/GenBank/DDBJ whole genome shotgun (WGS) entry which is preliminary data.</text>
</comment>
<feature type="compositionally biased region" description="Acidic residues" evidence="7">
    <location>
        <begin position="85"/>
        <end position="99"/>
    </location>
</feature>
<evidence type="ECO:0000256" key="6">
    <source>
        <dbReference type="ARBA" id="ARBA00022833"/>
    </source>
</evidence>
<feature type="compositionally biased region" description="Polar residues" evidence="7">
    <location>
        <begin position="7"/>
        <end position="31"/>
    </location>
</feature>
<dbReference type="GO" id="GO:0007266">
    <property type="term" value="P:Rho protein signal transduction"/>
    <property type="evidence" value="ECO:0007669"/>
    <property type="project" value="InterPro"/>
</dbReference>
<dbReference type="Gene3D" id="2.70.50.30">
    <property type="entry name" value="Coagulation Factor XIII, subunit A, domain 1"/>
    <property type="match status" value="1"/>
</dbReference>
<dbReference type="InterPro" id="IPR024792">
    <property type="entry name" value="RhoGDI_dom_sf"/>
</dbReference>
<dbReference type="InterPro" id="IPR055198">
    <property type="entry name" value="NSD_PHD"/>
</dbReference>
<dbReference type="Pfam" id="PF26055">
    <property type="entry name" value="Mtase_EDM2"/>
    <property type="match status" value="1"/>
</dbReference>
<dbReference type="GO" id="GO:0005094">
    <property type="term" value="F:Rho GDP-dissociation inhibitor activity"/>
    <property type="evidence" value="ECO:0007669"/>
    <property type="project" value="InterPro"/>
</dbReference>
<feature type="compositionally biased region" description="Acidic residues" evidence="7">
    <location>
        <begin position="33"/>
        <end position="47"/>
    </location>
</feature>
<comment type="similarity">
    <text evidence="2">Belongs to the Rho GDI family.</text>
</comment>
<keyword evidence="10" id="KW-1185">Reference proteome</keyword>
<dbReference type="CDD" id="cd15565">
    <property type="entry name" value="PHD2_NSD"/>
    <property type="match status" value="1"/>
</dbReference>
<dbReference type="GO" id="GO:0005737">
    <property type="term" value="C:cytoplasm"/>
    <property type="evidence" value="ECO:0007669"/>
    <property type="project" value="UniProtKB-SubCell"/>
</dbReference>
<feature type="domain" description="Zinc finger PHD-type" evidence="8">
    <location>
        <begin position="436"/>
        <end position="491"/>
    </location>
</feature>
<sequence>MGLAEDNVTSETKPTQPIQSHSRQPSETSCYATEDEEEGNKEDEEEEARLQTMGLAEDNVTSETKPTQPIQSHSRQPSETSCYATEDEEEGNKEDEEEEARLQLGPICSIKEHLEKDKDDESLRRWKEQLLGSVDVNAAEETLEPDVKILSLTILCLGRPDLVLEIPANGDPKGVWFTLKEDTCYHLKFSIQVSNNIVSGLRYTNTVWKTGLKVDSSKQMLGTFSPQAAPYIHEMPEETTPSGMFARGSYSAKTKFIDDDNKCYLEINYTFNPPPPPDLSFTSVEVTADVNRLIYADVGDRFALVGRFWAIVVCGVVFVEIERVGSNVEIDIVGYRSSIEIERVGLVKRRRSGVSISIILTGTNITINEDQRNRRRRHDQRHCSGTVSCTQECTASAAWLGFNTGVMAKSDIGATTNMIDEIEEDDGSDDDLFDSVCAICDNGGDILCCEGRCMRSFHATVEAGSESMCESLCLSDELVEAIQNFFCENCQKKQHQCFSCGELGSSDKLSGAEVFPCVSATCGLFYHPHCVAKLLHRESAAEAEELRKKIAAGESFTCPIHKCIVCKQGENKLDPDLQFAVCRRCPKSYHRKCLPGKITFEDLEDESILQRAWEGLIPNRILIYCLEHEIDDEIRTPIRNHIKFPDDGQNKKRQALELLSSKRKVLQKERTLASTDPSRKRTFGKVQKGVDLSSITTVDDFSKNSVRKLTGSNYSKKQKVGDTTRKPLNNTGSTKVSKSFTDGNRFSLGNSVYTLISKGSKTKSRKDTPDSEYKQTLTNKPVAKEMRDSLSLDADAKQRILALVKNASSSITLEEIIDKHKVPTTYAYSSKYFVDRAITLGKVEGSVEALRAALQKLEQGCTIEDAKAVCEPGLLNQMIKWKNKLKVYLAPFLYGMRYTSFGRHFTKVDKLKEIVDFCCGANDFSCLMKKKLDETGTRCSYKNYDVLQAKNDFNFEKRDWMTVQPKELPAGSQLIMGLNPPFGVNATLANKFINKALEFKPKLLILIAPRETHRLDRKDPPYDLIWEDDELLAGKSFYLPGSVDVNDNQLEDWNVNPPPLTFGVALIGLLNTRRLLNRLDTHLGY</sequence>
<dbReference type="AlphaFoldDB" id="A0A4V3WME7"/>
<keyword evidence="6" id="KW-0862">Zinc</keyword>
<feature type="region of interest" description="Disordered" evidence="7">
    <location>
        <begin position="759"/>
        <end position="779"/>
    </location>
</feature>
<feature type="compositionally biased region" description="Polar residues" evidence="7">
    <location>
        <begin position="726"/>
        <end position="737"/>
    </location>
</feature>
<feature type="compositionally biased region" description="Polar residues" evidence="7">
    <location>
        <begin position="59"/>
        <end position="83"/>
    </location>
</feature>
<evidence type="ECO:0000256" key="7">
    <source>
        <dbReference type="SAM" id="MobiDB-lite"/>
    </source>
</evidence>
<keyword evidence="4" id="KW-0479">Metal-binding</keyword>
<feature type="domain" description="Zinc finger PHD-type" evidence="8">
    <location>
        <begin position="563"/>
        <end position="629"/>
    </location>
</feature>
<dbReference type="CDD" id="cd15566">
    <property type="entry name" value="PHD3_NSD"/>
    <property type="match status" value="1"/>
</dbReference>
<evidence type="ECO:0000256" key="1">
    <source>
        <dbReference type="ARBA" id="ARBA00004496"/>
    </source>
</evidence>
<comment type="subcellular location">
    <subcellularLocation>
        <location evidence="1">Cytoplasm</location>
    </subcellularLocation>
</comment>
<dbReference type="EMBL" id="SDRB02009346">
    <property type="protein sequence ID" value="THG08377.1"/>
    <property type="molecule type" value="Genomic_DNA"/>
</dbReference>
<evidence type="ECO:0000313" key="10">
    <source>
        <dbReference type="Proteomes" id="UP000306102"/>
    </source>
</evidence>
<proteinExistence type="inferred from homology"/>
<dbReference type="InterPro" id="IPR014756">
    <property type="entry name" value="Ig_E-set"/>
</dbReference>
<evidence type="ECO:0000256" key="5">
    <source>
        <dbReference type="ARBA" id="ARBA00022771"/>
    </source>
</evidence>
<evidence type="ECO:0000256" key="4">
    <source>
        <dbReference type="ARBA" id="ARBA00022723"/>
    </source>
</evidence>
<evidence type="ECO:0000313" key="9">
    <source>
        <dbReference type="EMBL" id="THG08377.1"/>
    </source>
</evidence>
<dbReference type="Pfam" id="PF22908">
    <property type="entry name" value="PHD_NSD"/>
    <property type="match status" value="1"/>
</dbReference>
<feature type="region of interest" description="Disordered" evidence="7">
    <location>
        <begin position="712"/>
        <end position="737"/>
    </location>
</feature>
<dbReference type="InterPro" id="IPR058939">
    <property type="entry name" value="Mtase_EDM2"/>
</dbReference>
<evidence type="ECO:0000256" key="2">
    <source>
        <dbReference type="ARBA" id="ARBA00009758"/>
    </source>
</evidence>
<organism evidence="9 10">
    <name type="scientific">Camellia sinensis var. sinensis</name>
    <name type="common">China tea</name>
    <dbReference type="NCBI Taxonomy" id="542762"/>
    <lineage>
        <taxon>Eukaryota</taxon>
        <taxon>Viridiplantae</taxon>
        <taxon>Streptophyta</taxon>
        <taxon>Embryophyta</taxon>
        <taxon>Tracheophyta</taxon>
        <taxon>Spermatophyta</taxon>
        <taxon>Magnoliopsida</taxon>
        <taxon>eudicotyledons</taxon>
        <taxon>Gunneridae</taxon>
        <taxon>Pentapetalae</taxon>
        <taxon>asterids</taxon>
        <taxon>Ericales</taxon>
        <taxon>Theaceae</taxon>
        <taxon>Camellia</taxon>
    </lineage>
</organism>
<dbReference type="Pfam" id="PF02115">
    <property type="entry name" value="Rho_GDI"/>
    <property type="match status" value="1"/>
</dbReference>
<feature type="region of interest" description="Disordered" evidence="7">
    <location>
        <begin position="1"/>
        <end position="101"/>
    </location>
</feature>